<organism evidence="9">
    <name type="scientific">Aphanomyces stellatus</name>
    <dbReference type="NCBI Taxonomy" id="120398"/>
    <lineage>
        <taxon>Eukaryota</taxon>
        <taxon>Sar</taxon>
        <taxon>Stramenopiles</taxon>
        <taxon>Oomycota</taxon>
        <taxon>Saprolegniomycetes</taxon>
        <taxon>Saprolegniales</taxon>
        <taxon>Verrucalvaceae</taxon>
        <taxon>Aphanomyces</taxon>
    </lineage>
</organism>
<dbReference type="PANTHER" id="PTHR46586">
    <property type="entry name" value="ANKYRIN REPEAT-CONTAINING PROTEIN"/>
    <property type="match status" value="1"/>
</dbReference>
<keyword evidence="6" id="KW-1015">Disulfide bond</keyword>
<feature type="transmembrane region" description="Helical" evidence="8">
    <location>
        <begin position="639"/>
        <end position="659"/>
    </location>
</feature>
<keyword evidence="3" id="KW-0479">Metal-binding</keyword>
<dbReference type="Pfam" id="PF02265">
    <property type="entry name" value="S1-P1_nuclease"/>
    <property type="match status" value="1"/>
</dbReference>
<dbReference type="InterPro" id="IPR052050">
    <property type="entry name" value="SecEffector_AnkRepeat"/>
</dbReference>
<keyword evidence="8" id="KW-1133">Transmembrane helix</keyword>
<keyword evidence="8" id="KW-0812">Transmembrane</keyword>
<accession>A0A6A4YA34</accession>
<keyword evidence="4" id="KW-0255">Endonuclease</keyword>
<dbReference type="GO" id="GO:0006308">
    <property type="term" value="P:DNA catabolic process"/>
    <property type="evidence" value="ECO:0007669"/>
    <property type="project" value="InterPro"/>
</dbReference>
<dbReference type="SUPFAM" id="SSF48537">
    <property type="entry name" value="Phospholipase C/P1 nuclease"/>
    <property type="match status" value="1"/>
</dbReference>
<gene>
    <name evidence="9" type="ORF">As57867_015463</name>
</gene>
<evidence type="ECO:0000256" key="1">
    <source>
        <dbReference type="ARBA" id="ARBA00009547"/>
    </source>
</evidence>
<reference evidence="9" key="1">
    <citation type="submission" date="2019-06" db="EMBL/GenBank/DDBJ databases">
        <title>Genomics analysis of Aphanomyces spp. identifies a new class of oomycete effector associated with host adaptation.</title>
        <authorList>
            <person name="Gaulin E."/>
        </authorList>
    </citation>
    <scope>NUCLEOTIDE SEQUENCE</scope>
    <source>
        <strain evidence="9">CBS 578.67</strain>
    </source>
</reference>
<keyword evidence="5" id="KW-0378">Hydrolase</keyword>
<evidence type="ECO:0000256" key="6">
    <source>
        <dbReference type="ARBA" id="ARBA00023157"/>
    </source>
</evidence>
<sequence length="662" mass="71423">MGVWVYGAKYLTFDDSFPPANPQHSLGPSLCAISTSLGFLLATMKVAFNSAVVLAAAATSSVQAFWDNGHQMVGEIASQLLDPKDLATINSLLQDWEEAYPNTAEVTTAKIRADLIKCDSVSATYCPSAKKPSVKYTDDWHYIDLPVNVNGTDWNGLTPKDVDKLIKAVINGVGCQLGPPLLRPVFGDIHQPLHASAAISDKFPGGDAGGNFYPFVQPCLAINLHAMWDNVAGVYFNNWYPDSVPGSSVRNELAANATKLLSLCKNDVDALNNAQVAGLASYADLTTAVTKNELIEKTFVESYKLARDVVYKGLALTWVGDKQDKVACPLLDYQVRPVDTHPNHQLVSLQHGWIARVSTHVHPLVAFPNIPWPCLLSNNALRRLHRRFSRLPTSHLRVSPCVRSNPAIPIGDLEHIHAVVQPWLAIYGLCRLTLLTAWKPALTRTLLLHAAFVGDVSELECLLASLPVATETTSLLDELAHVAASQGHLFVLDVLERQDKYGGHSAHTLQVAAFAGQLFVLQRFATASDTTKSLPLFGPHVLEWAAAGGDLTVVEWLVTTQMGGGGVSSPAIVLAASHGHCHVIEWFVKHNHTQGNLSEAVAGAAANGHLACVQYLYDRGSKCPTFGLEMAAANGHMAVVHYLIASGWGGSTIMAAYLAQKN</sequence>
<evidence type="ECO:0000256" key="2">
    <source>
        <dbReference type="ARBA" id="ARBA00022722"/>
    </source>
</evidence>
<comment type="caution">
    <text evidence="9">The sequence shown here is derived from an EMBL/GenBank/DDBJ whole genome shotgun (WGS) entry which is preliminary data.</text>
</comment>
<dbReference type="GO" id="GO:0004519">
    <property type="term" value="F:endonuclease activity"/>
    <property type="evidence" value="ECO:0007669"/>
    <property type="project" value="UniProtKB-KW"/>
</dbReference>
<dbReference type="GO" id="GO:0016788">
    <property type="term" value="F:hydrolase activity, acting on ester bonds"/>
    <property type="evidence" value="ECO:0007669"/>
    <property type="project" value="InterPro"/>
</dbReference>
<feature type="non-terminal residue" evidence="9">
    <location>
        <position position="662"/>
    </location>
</feature>
<evidence type="ECO:0000313" key="9">
    <source>
        <dbReference type="EMBL" id="KAF0693538.1"/>
    </source>
</evidence>
<dbReference type="EMBL" id="VJMH01005683">
    <property type="protein sequence ID" value="KAF0693538.1"/>
    <property type="molecule type" value="Genomic_DNA"/>
</dbReference>
<proteinExistence type="inferred from homology"/>
<dbReference type="InterPro" id="IPR008947">
    <property type="entry name" value="PLipase_C/P1_nuclease_dom_sf"/>
</dbReference>
<dbReference type="Gene3D" id="1.25.40.20">
    <property type="entry name" value="Ankyrin repeat-containing domain"/>
    <property type="match status" value="1"/>
</dbReference>
<evidence type="ECO:0000256" key="5">
    <source>
        <dbReference type="ARBA" id="ARBA00022801"/>
    </source>
</evidence>
<dbReference type="OrthoDB" id="441446at2759"/>
<evidence type="ECO:0000256" key="3">
    <source>
        <dbReference type="ARBA" id="ARBA00022723"/>
    </source>
</evidence>
<dbReference type="Pfam" id="PF12796">
    <property type="entry name" value="Ank_2"/>
    <property type="match status" value="1"/>
</dbReference>
<keyword evidence="8" id="KW-0472">Membrane</keyword>
<dbReference type="InterPro" id="IPR036770">
    <property type="entry name" value="Ankyrin_rpt-contain_sf"/>
</dbReference>
<dbReference type="InterPro" id="IPR002110">
    <property type="entry name" value="Ankyrin_rpt"/>
</dbReference>
<dbReference type="GO" id="GO:0046872">
    <property type="term" value="F:metal ion binding"/>
    <property type="evidence" value="ECO:0007669"/>
    <property type="project" value="UniProtKB-KW"/>
</dbReference>
<protein>
    <submittedName>
        <fullName evidence="9">Uncharacterized protein</fullName>
    </submittedName>
</protein>
<dbReference type="InterPro" id="IPR003154">
    <property type="entry name" value="S1/P1nuclease"/>
</dbReference>
<dbReference type="PANTHER" id="PTHR46586:SF3">
    <property type="entry name" value="ANKYRIN REPEAT-CONTAINING PROTEIN"/>
    <property type="match status" value="1"/>
</dbReference>
<dbReference type="GO" id="GO:0003676">
    <property type="term" value="F:nucleic acid binding"/>
    <property type="evidence" value="ECO:0007669"/>
    <property type="project" value="InterPro"/>
</dbReference>
<comment type="similarity">
    <text evidence="1">Belongs to the nuclease type I family.</text>
</comment>
<keyword evidence="7" id="KW-0325">Glycoprotein</keyword>
<dbReference type="SUPFAM" id="SSF48403">
    <property type="entry name" value="Ankyrin repeat"/>
    <property type="match status" value="1"/>
</dbReference>
<name>A0A6A4YA34_9STRA</name>
<dbReference type="AlphaFoldDB" id="A0A6A4YA34"/>
<evidence type="ECO:0000256" key="8">
    <source>
        <dbReference type="SAM" id="Phobius"/>
    </source>
</evidence>
<evidence type="ECO:0000256" key="7">
    <source>
        <dbReference type="ARBA" id="ARBA00023180"/>
    </source>
</evidence>
<evidence type="ECO:0000256" key="4">
    <source>
        <dbReference type="ARBA" id="ARBA00022759"/>
    </source>
</evidence>
<dbReference type="Gene3D" id="1.10.575.10">
    <property type="entry name" value="P1 Nuclease"/>
    <property type="match status" value="1"/>
</dbReference>
<keyword evidence="2" id="KW-0540">Nuclease</keyword>